<dbReference type="AlphaFoldDB" id="A0A0J6LZF1"/>
<proteinExistence type="predicted"/>
<dbReference type="InterPro" id="IPR006750">
    <property type="entry name" value="YdcZ"/>
</dbReference>
<feature type="transmembrane region" description="Helical" evidence="1">
    <location>
        <begin position="37"/>
        <end position="59"/>
    </location>
</feature>
<dbReference type="OrthoDB" id="7864805at2"/>
<evidence type="ECO:0000313" key="3">
    <source>
        <dbReference type="Proteomes" id="UP000036325"/>
    </source>
</evidence>
<feature type="transmembrane region" description="Helical" evidence="1">
    <location>
        <begin position="71"/>
        <end position="91"/>
    </location>
</feature>
<organism evidence="2 3">
    <name type="scientific">Pseudomonas weihenstephanensis</name>
    <dbReference type="NCBI Taxonomy" id="1608994"/>
    <lineage>
        <taxon>Bacteria</taxon>
        <taxon>Pseudomonadati</taxon>
        <taxon>Pseudomonadota</taxon>
        <taxon>Gammaproteobacteria</taxon>
        <taxon>Pseudomonadales</taxon>
        <taxon>Pseudomonadaceae</taxon>
        <taxon>Pseudomonas</taxon>
    </lineage>
</organism>
<dbReference type="Pfam" id="PF04657">
    <property type="entry name" value="DMT_YdcZ"/>
    <property type="match status" value="1"/>
</dbReference>
<reference evidence="2 3" key="1">
    <citation type="submission" date="2015-02" db="EMBL/GenBank/DDBJ databases">
        <title>Pseudomonas helleri sp. nov. and Pseudomonas weihenstephanensis sp. nov., isolated from raw cows milk.</title>
        <authorList>
            <person name="von Neubeck M."/>
            <person name="Huptas C."/>
            <person name="Wenning M."/>
            <person name="Scherer S."/>
        </authorList>
    </citation>
    <scope>NUCLEOTIDE SEQUENCE [LARGE SCALE GENOMIC DNA]</scope>
    <source>
        <strain evidence="2 3">DSM 29166</strain>
    </source>
</reference>
<keyword evidence="1" id="KW-1133">Transmembrane helix</keyword>
<dbReference type="PANTHER" id="PTHR34821:SF2">
    <property type="entry name" value="INNER MEMBRANE PROTEIN YDCZ"/>
    <property type="match status" value="1"/>
</dbReference>
<dbReference type="STRING" id="1608994.TU86_05295"/>
<sequence length="148" mass="15587">MSLFVSIVLSLLAGFAVPLQAGTNAKLGVLLGHPLWATAVSLLVSGVAIMLVMLIFKVPRPNLTALQDGPWWIWFGGVAGVLYITAALILVPRLGALNFIMAVIVGQLTISLLIDYFGLVGLPKQAINVQKIIGVSVVLAGFLIAVRS</sequence>
<dbReference type="PANTHER" id="PTHR34821">
    <property type="entry name" value="INNER MEMBRANE PROTEIN YDCZ"/>
    <property type="match status" value="1"/>
</dbReference>
<keyword evidence="1" id="KW-0472">Membrane</keyword>
<keyword evidence="1" id="KW-0812">Transmembrane</keyword>
<dbReference type="GO" id="GO:0005886">
    <property type="term" value="C:plasma membrane"/>
    <property type="evidence" value="ECO:0007669"/>
    <property type="project" value="TreeGrafter"/>
</dbReference>
<feature type="transmembrane region" description="Helical" evidence="1">
    <location>
        <begin position="97"/>
        <end position="117"/>
    </location>
</feature>
<evidence type="ECO:0000313" key="2">
    <source>
        <dbReference type="EMBL" id="KMN14713.1"/>
    </source>
</evidence>
<dbReference type="RefSeq" id="WP_048363250.1">
    <property type="nucleotide sequence ID" value="NZ_JAAEBV010000005.1"/>
</dbReference>
<feature type="transmembrane region" description="Helical" evidence="1">
    <location>
        <begin position="129"/>
        <end position="146"/>
    </location>
</feature>
<dbReference type="EMBL" id="JYLF01000002">
    <property type="protein sequence ID" value="KMN14713.1"/>
    <property type="molecule type" value="Genomic_DNA"/>
</dbReference>
<gene>
    <name evidence="2" type="ORF">TU86_05295</name>
</gene>
<protein>
    <submittedName>
        <fullName evidence="2">Membrane protein</fullName>
    </submittedName>
</protein>
<accession>A0A0J6IR55</accession>
<accession>A0A0J6LZF1</accession>
<name>A0A0J6LZF1_9PSED</name>
<dbReference type="Proteomes" id="UP000036325">
    <property type="component" value="Unassembled WGS sequence"/>
</dbReference>
<comment type="caution">
    <text evidence="2">The sequence shown here is derived from an EMBL/GenBank/DDBJ whole genome shotgun (WGS) entry which is preliminary data.</text>
</comment>
<dbReference type="PATRIC" id="fig|1608994.3.peg.1652"/>
<evidence type="ECO:0000256" key="1">
    <source>
        <dbReference type="SAM" id="Phobius"/>
    </source>
</evidence>